<feature type="compositionally biased region" description="Polar residues" evidence="1">
    <location>
        <begin position="46"/>
        <end position="59"/>
    </location>
</feature>
<organism evidence="3 4">
    <name type="scientific">Myotis davidii</name>
    <name type="common">David's myotis</name>
    <dbReference type="NCBI Taxonomy" id="225400"/>
    <lineage>
        <taxon>Eukaryota</taxon>
        <taxon>Metazoa</taxon>
        <taxon>Chordata</taxon>
        <taxon>Craniata</taxon>
        <taxon>Vertebrata</taxon>
        <taxon>Euteleostomi</taxon>
        <taxon>Mammalia</taxon>
        <taxon>Eutheria</taxon>
        <taxon>Laurasiatheria</taxon>
        <taxon>Chiroptera</taxon>
        <taxon>Yangochiroptera</taxon>
        <taxon>Vespertilionidae</taxon>
        <taxon>Myotis</taxon>
    </lineage>
</organism>
<evidence type="ECO:0000259" key="2">
    <source>
        <dbReference type="Pfam" id="PF15442"/>
    </source>
</evidence>
<dbReference type="Proteomes" id="UP000010556">
    <property type="component" value="Unassembled WGS sequence"/>
</dbReference>
<dbReference type="InterPro" id="IPR040292">
    <property type="entry name" value="C2orf78-like"/>
</dbReference>
<dbReference type="PANTHER" id="PTHR31466">
    <property type="entry name" value="GENE 5591-RELATED"/>
    <property type="match status" value="1"/>
</dbReference>
<evidence type="ECO:0000256" key="1">
    <source>
        <dbReference type="SAM" id="MobiDB-lite"/>
    </source>
</evidence>
<name>L5LE10_MYODS</name>
<evidence type="ECO:0000313" key="4">
    <source>
        <dbReference type="Proteomes" id="UP000010556"/>
    </source>
</evidence>
<reference evidence="4" key="1">
    <citation type="journal article" date="2013" name="Science">
        <title>Comparative analysis of bat genomes provides insight into the evolution of flight and immunity.</title>
        <authorList>
            <person name="Zhang G."/>
            <person name="Cowled C."/>
            <person name="Shi Z."/>
            <person name="Huang Z."/>
            <person name="Bishop-Lilly K.A."/>
            <person name="Fang X."/>
            <person name="Wynne J.W."/>
            <person name="Xiong Z."/>
            <person name="Baker M.L."/>
            <person name="Zhao W."/>
            <person name="Tachedjian M."/>
            <person name="Zhu Y."/>
            <person name="Zhou P."/>
            <person name="Jiang X."/>
            <person name="Ng J."/>
            <person name="Yang L."/>
            <person name="Wu L."/>
            <person name="Xiao J."/>
            <person name="Feng Y."/>
            <person name="Chen Y."/>
            <person name="Sun X."/>
            <person name="Zhang Y."/>
            <person name="Marsh G.A."/>
            <person name="Crameri G."/>
            <person name="Broder C.C."/>
            <person name="Frey K.G."/>
            <person name="Wang L.F."/>
            <person name="Wang J."/>
        </authorList>
    </citation>
    <scope>NUCLEOTIDE SEQUENCE [LARGE SCALE GENOMIC DNA]</scope>
</reference>
<protein>
    <recommendedName>
        <fullName evidence="2">DUF4629 domain-containing protein</fullName>
    </recommendedName>
</protein>
<feature type="region of interest" description="Disordered" evidence="1">
    <location>
        <begin position="1"/>
        <end position="283"/>
    </location>
</feature>
<keyword evidence="4" id="KW-1185">Reference proteome</keyword>
<dbReference type="PANTHER" id="PTHR31466:SF1">
    <property type="entry name" value="RIKEN CDNA 4930433I11 GENE"/>
    <property type="match status" value="1"/>
</dbReference>
<accession>L5LE10</accession>
<proteinExistence type="predicted"/>
<feature type="compositionally biased region" description="Pro residues" evidence="1">
    <location>
        <begin position="176"/>
        <end position="191"/>
    </location>
</feature>
<dbReference type="InterPro" id="IPR027898">
    <property type="entry name" value="DUF4629"/>
</dbReference>
<dbReference type="Pfam" id="PF15442">
    <property type="entry name" value="DUF4629"/>
    <property type="match status" value="1"/>
</dbReference>
<sequence>MKRKKRHPELPQEPIKKPRSSLHMHLLDSTKVFHALGKRSDEKADPSSSRALGNSSNPKGPQARPVFKPWLNTRPPEGKGPVKTQVKPQSSDKGSPPPSQDKLPSPGKVKLVPLVFPTMDRPPARPVPRRPQSRASRQSAVTNPAAVSATLPTPVSVTGPVRSAQPMSTTSAGPGPNNPARPRVPLPPASRPGPYTTSSCASRKREPVHSAVSQPPAPPRPHNHCPLQHFTRQPILWGTPEVPGPVMSAPITDEQRPEREAMKKKAQRERENAARLGRSRQHFTEREEAMELAHRFGCAM</sequence>
<feature type="compositionally biased region" description="Basic and acidic residues" evidence="1">
    <location>
        <begin position="253"/>
        <end position="273"/>
    </location>
</feature>
<evidence type="ECO:0000313" key="3">
    <source>
        <dbReference type="EMBL" id="ELK23878.1"/>
    </source>
</evidence>
<feature type="domain" description="DUF4629" evidence="2">
    <location>
        <begin position="1"/>
        <end position="40"/>
    </location>
</feature>
<dbReference type="EMBL" id="KB113177">
    <property type="protein sequence ID" value="ELK23878.1"/>
    <property type="molecule type" value="Genomic_DNA"/>
</dbReference>
<gene>
    <name evidence="3" type="ORF">MDA_GLEAN10005064</name>
</gene>
<dbReference type="AlphaFoldDB" id="L5LE10"/>